<keyword evidence="9" id="KW-1185">Reference proteome</keyword>
<dbReference type="EMBL" id="CP002780">
    <property type="protein sequence ID" value="AEG58437.1"/>
    <property type="molecule type" value="Genomic_DNA"/>
</dbReference>
<keyword evidence="4" id="KW-0479">Metal-binding</keyword>
<dbReference type="KEGG" id="dru:Desru_0136"/>
<accession>F6DMM9</accession>
<dbReference type="CDD" id="cd01335">
    <property type="entry name" value="Radical_SAM"/>
    <property type="match status" value="1"/>
</dbReference>
<dbReference type="GO" id="GO:0051539">
    <property type="term" value="F:4 iron, 4 sulfur cluster binding"/>
    <property type="evidence" value="ECO:0007669"/>
    <property type="project" value="UniProtKB-KW"/>
</dbReference>
<dbReference type="SFLD" id="SFLDG01081">
    <property type="entry name" value="cleavage_of_the_Ca-Cb_bond_in"/>
    <property type="match status" value="1"/>
</dbReference>
<feature type="domain" description="Biotin and thiamin synthesis-associated" evidence="7">
    <location>
        <begin position="259"/>
        <end position="361"/>
    </location>
</feature>
<dbReference type="Gene3D" id="3.20.20.70">
    <property type="entry name" value="Aldolase class I"/>
    <property type="match status" value="1"/>
</dbReference>
<dbReference type="InterPro" id="IPR013785">
    <property type="entry name" value="Aldolase_TIM"/>
</dbReference>
<keyword evidence="5" id="KW-0408">Iron</keyword>
<dbReference type="SMART" id="SM00876">
    <property type="entry name" value="BATS"/>
    <property type="match status" value="1"/>
</dbReference>
<dbReference type="InterPro" id="IPR010722">
    <property type="entry name" value="BATS_dom"/>
</dbReference>
<dbReference type="InterPro" id="IPR007197">
    <property type="entry name" value="rSAM"/>
</dbReference>
<dbReference type="Proteomes" id="UP000009234">
    <property type="component" value="Chromosome"/>
</dbReference>
<keyword evidence="2" id="KW-0004">4Fe-4S</keyword>
<evidence type="ECO:0000256" key="2">
    <source>
        <dbReference type="ARBA" id="ARBA00022485"/>
    </source>
</evidence>
<name>F6DMM9_DESRL</name>
<evidence type="ECO:0000313" key="9">
    <source>
        <dbReference type="Proteomes" id="UP000009234"/>
    </source>
</evidence>
<dbReference type="PANTHER" id="PTHR43583">
    <property type="entry name" value="2-IMINOACETATE SYNTHASE"/>
    <property type="match status" value="1"/>
</dbReference>
<reference evidence="8 9" key="2">
    <citation type="journal article" date="2012" name="Stand. Genomic Sci.">
        <title>Complete genome sequence of the sulfate-reducing firmicute Desulfotomaculum ruminis type strain (DL(T)).</title>
        <authorList>
            <person name="Spring S."/>
            <person name="Visser M."/>
            <person name="Lu M."/>
            <person name="Copeland A."/>
            <person name="Lapidus A."/>
            <person name="Lucas S."/>
            <person name="Cheng J.F."/>
            <person name="Han C."/>
            <person name="Tapia R."/>
            <person name="Goodwin L.A."/>
            <person name="Pitluck S."/>
            <person name="Ivanova N."/>
            <person name="Land M."/>
            <person name="Hauser L."/>
            <person name="Larimer F."/>
            <person name="Rohde M."/>
            <person name="Goker M."/>
            <person name="Detter J.C."/>
            <person name="Kyrpides N.C."/>
            <person name="Woyke T."/>
            <person name="Schaap P.J."/>
            <person name="Plugge C.M."/>
            <person name="Muyzer G."/>
            <person name="Kuever J."/>
            <person name="Pereira I.A."/>
            <person name="Parshina S.N."/>
            <person name="Bernier-Latmani R."/>
            <person name="Stams A.J."/>
            <person name="Klenk H.P."/>
        </authorList>
    </citation>
    <scope>NUCLEOTIDE SEQUENCE [LARGE SCALE GENOMIC DNA]</scope>
    <source>
        <strain evidence="9">ATCC 23193 / DSM 2154 / NCIB 8452 / DL</strain>
    </source>
</reference>
<dbReference type="SFLD" id="SFLDS00029">
    <property type="entry name" value="Radical_SAM"/>
    <property type="match status" value="1"/>
</dbReference>
<dbReference type="STRING" id="696281.Desru_0136"/>
<keyword evidence="3" id="KW-0949">S-adenosyl-L-methionine</keyword>
<dbReference type="InterPro" id="IPR058240">
    <property type="entry name" value="rSAM_sf"/>
</dbReference>
<dbReference type="GO" id="GO:0003824">
    <property type="term" value="F:catalytic activity"/>
    <property type="evidence" value="ECO:0007669"/>
    <property type="project" value="InterPro"/>
</dbReference>
<evidence type="ECO:0000256" key="5">
    <source>
        <dbReference type="ARBA" id="ARBA00023004"/>
    </source>
</evidence>
<comment type="cofactor">
    <cofactor evidence="1">
        <name>[4Fe-4S] cluster</name>
        <dbReference type="ChEBI" id="CHEBI:49883"/>
    </cofactor>
</comment>
<dbReference type="SFLD" id="SFLDF00301">
    <property type="entry name" value="2-iminoacetate_synthase_(ThiH)"/>
    <property type="match status" value="1"/>
</dbReference>
<dbReference type="GO" id="GO:0009228">
    <property type="term" value="P:thiamine biosynthetic process"/>
    <property type="evidence" value="ECO:0007669"/>
    <property type="project" value="InterPro"/>
</dbReference>
<evidence type="ECO:0000256" key="6">
    <source>
        <dbReference type="ARBA" id="ARBA00023014"/>
    </source>
</evidence>
<dbReference type="PANTHER" id="PTHR43583:SF1">
    <property type="entry name" value="2-IMINOACETATE SYNTHASE"/>
    <property type="match status" value="1"/>
</dbReference>
<evidence type="ECO:0000259" key="7">
    <source>
        <dbReference type="SMART" id="SM00876"/>
    </source>
</evidence>
<keyword evidence="6" id="KW-0411">Iron-sulfur</keyword>
<organism evidence="8 9">
    <name type="scientific">Desulforamulus ruminis (strain ATCC 23193 / DSM 2154 / NCIMB 8452 / DL)</name>
    <name type="common">Desulfotomaculum ruminis</name>
    <dbReference type="NCBI Taxonomy" id="696281"/>
    <lineage>
        <taxon>Bacteria</taxon>
        <taxon>Bacillati</taxon>
        <taxon>Bacillota</taxon>
        <taxon>Clostridia</taxon>
        <taxon>Eubacteriales</taxon>
        <taxon>Peptococcaceae</taxon>
        <taxon>Desulforamulus</taxon>
    </lineage>
</organism>
<evidence type="ECO:0000313" key="8">
    <source>
        <dbReference type="EMBL" id="AEG58437.1"/>
    </source>
</evidence>
<protein>
    <submittedName>
        <fullName evidence="8">Thiazole biosynthesis protein ThiH</fullName>
    </submittedName>
</protein>
<evidence type="ECO:0000256" key="3">
    <source>
        <dbReference type="ARBA" id="ARBA00022691"/>
    </source>
</evidence>
<sequence>MNEMSFFEKYRQYQDFAFADYFRSLGDGDIQRIIQKDRLSELDYLALLSPAAEAHLEEMARRAHGLTVRHFGRSILLYTPIYLANHCVNRCVYCGFAVHNAIPRTRLTLEEVAAEAQLIAATGLKHVLILTGESRKHSPVSYIKDCVGVLKKYFSSIGIEIYPLEEEEYRELVDAGVDGLTLYQEVYHPAVYDRLHPAGPKKNYAFRLDAPERACRAGVRTVNVGALLGLHDWRSEAFFTGLHASYLQNKYGHLEVSISPPRMRPHGGDFEPVEKVRDKNLVQYILAYRLFMPRGGISLSTRESAFLRDHLLPLGITKMSAGSCTAVGGRCQPEAASQFAISDERDVPAMVDMLYRQGYQPVFKDWQTL</sequence>
<dbReference type="NCBIfam" id="TIGR02351">
    <property type="entry name" value="thiH"/>
    <property type="match status" value="1"/>
</dbReference>
<dbReference type="InterPro" id="IPR012726">
    <property type="entry name" value="ThiH"/>
</dbReference>
<dbReference type="Pfam" id="PF06968">
    <property type="entry name" value="BATS"/>
    <property type="match status" value="1"/>
</dbReference>
<dbReference type="HOGENOM" id="CLU_046249_1_0_9"/>
<proteinExistence type="predicted"/>
<evidence type="ECO:0000256" key="1">
    <source>
        <dbReference type="ARBA" id="ARBA00001966"/>
    </source>
</evidence>
<dbReference type="AlphaFoldDB" id="F6DMM9"/>
<reference evidence="9" key="1">
    <citation type="submission" date="2011-05" db="EMBL/GenBank/DDBJ databases">
        <title>Complete sequence of Desulfotomaculum ruminis DSM 2154.</title>
        <authorList>
            <person name="Lucas S."/>
            <person name="Copeland A."/>
            <person name="Lapidus A."/>
            <person name="Cheng J.-F."/>
            <person name="Goodwin L."/>
            <person name="Pitluck S."/>
            <person name="Lu M."/>
            <person name="Detter J.C."/>
            <person name="Han C."/>
            <person name="Tapia R."/>
            <person name="Land M."/>
            <person name="Hauser L."/>
            <person name="Kyrpides N."/>
            <person name="Ivanova N."/>
            <person name="Mikhailova N."/>
            <person name="Pagani I."/>
            <person name="Stams A.J.M."/>
            <person name="Plugge C.M."/>
            <person name="Muyzer G."/>
            <person name="Kuever J."/>
            <person name="Parshina S.N."/>
            <person name="Ivanova A.E."/>
            <person name="Nazina T.N."/>
            <person name="Brambilla E."/>
            <person name="Spring S."/>
            <person name="Klenk H.-P."/>
            <person name="Woyke T."/>
        </authorList>
    </citation>
    <scope>NUCLEOTIDE SEQUENCE [LARGE SCALE GENOMIC DNA]</scope>
    <source>
        <strain evidence="9">ATCC 23193 / DSM 2154 / NCIB 8452 / DL</strain>
    </source>
</reference>
<gene>
    <name evidence="8" type="ordered locus">Desru_0136</name>
</gene>
<dbReference type="SUPFAM" id="SSF102114">
    <property type="entry name" value="Radical SAM enzymes"/>
    <property type="match status" value="1"/>
</dbReference>
<dbReference type="Pfam" id="PF04055">
    <property type="entry name" value="Radical_SAM"/>
    <property type="match status" value="1"/>
</dbReference>
<dbReference type="InterPro" id="IPR034428">
    <property type="entry name" value="ThiH/NoCL/HydG-like"/>
</dbReference>
<evidence type="ECO:0000256" key="4">
    <source>
        <dbReference type="ARBA" id="ARBA00022723"/>
    </source>
</evidence>
<dbReference type="GO" id="GO:0005506">
    <property type="term" value="F:iron ion binding"/>
    <property type="evidence" value="ECO:0007669"/>
    <property type="project" value="InterPro"/>
</dbReference>
<dbReference type="SFLD" id="SFLDG01060">
    <property type="entry name" value="BATS_domain_containing"/>
    <property type="match status" value="1"/>
</dbReference>
<dbReference type="eggNOG" id="COG0502">
    <property type="taxonomic scope" value="Bacteria"/>
</dbReference>